<dbReference type="InterPro" id="IPR051271">
    <property type="entry name" value="2C-system_Tx_regulators"/>
</dbReference>
<dbReference type="GO" id="GO:0005737">
    <property type="term" value="C:cytoplasm"/>
    <property type="evidence" value="ECO:0007669"/>
    <property type="project" value="UniProtKB-SubCell"/>
</dbReference>
<comment type="subcellular location">
    <subcellularLocation>
        <location evidence="1">Cytoplasm</location>
    </subcellularLocation>
</comment>
<evidence type="ECO:0000313" key="12">
    <source>
        <dbReference type="Proteomes" id="UP000180098"/>
    </source>
</evidence>
<dbReference type="GO" id="GO:0003700">
    <property type="term" value="F:DNA-binding transcription factor activity"/>
    <property type="evidence" value="ECO:0007669"/>
    <property type="project" value="InterPro"/>
</dbReference>
<dbReference type="SMART" id="SM00448">
    <property type="entry name" value="REC"/>
    <property type="match status" value="1"/>
</dbReference>
<organism evidence="11 12">
    <name type="scientific">Anaerobacillus arseniciselenatis</name>
    <dbReference type="NCBI Taxonomy" id="85682"/>
    <lineage>
        <taxon>Bacteria</taxon>
        <taxon>Bacillati</taxon>
        <taxon>Bacillota</taxon>
        <taxon>Bacilli</taxon>
        <taxon>Bacillales</taxon>
        <taxon>Bacillaceae</taxon>
        <taxon>Anaerobacillus</taxon>
    </lineage>
</organism>
<dbReference type="PANTHER" id="PTHR45526:SF1">
    <property type="entry name" value="TRANSCRIPTIONAL REGULATORY PROTEIN DCUR-RELATED"/>
    <property type="match status" value="1"/>
</dbReference>
<dbReference type="PROSITE" id="PS50110">
    <property type="entry name" value="RESPONSE_REGULATORY"/>
    <property type="match status" value="1"/>
</dbReference>
<dbReference type="CDD" id="cd19925">
    <property type="entry name" value="REC_citrate_TCS"/>
    <property type="match status" value="1"/>
</dbReference>
<dbReference type="Proteomes" id="UP000180098">
    <property type="component" value="Unassembled WGS sequence"/>
</dbReference>
<evidence type="ECO:0000313" key="11">
    <source>
        <dbReference type="EMBL" id="OIJ14101.1"/>
    </source>
</evidence>
<dbReference type="InterPro" id="IPR011006">
    <property type="entry name" value="CheY-like_superfamily"/>
</dbReference>
<dbReference type="InterPro" id="IPR001789">
    <property type="entry name" value="Sig_transdc_resp-reg_receiver"/>
</dbReference>
<comment type="caution">
    <text evidence="11">The sequence shown here is derived from an EMBL/GenBank/DDBJ whole genome shotgun (WGS) entry which is preliminary data.</text>
</comment>
<proteinExistence type="predicted"/>
<dbReference type="PANTHER" id="PTHR45526">
    <property type="entry name" value="TRANSCRIPTIONAL REGULATORY PROTEIN DPIA"/>
    <property type="match status" value="1"/>
</dbReference>
<dbReference type="Pfam" id="PF00072">
    <property type="entry name" value="Response_reg"/>
    <property type="match status" value="1"/>
</dbReference>
<dbReference type="PIRSF" id="PIRSF006171">
    <property type="entry name" value="RR_citrat_malat"/>
    <property type="match status" value="1"/>
</dbReference>
<keyword evidence="12" id="KW-1185">Reference proteome</keyword>
<dbReference type="RefSeq" id="WP_071312796.1">
    <property type="nucleotide sequence ID" value="NZ_MLQQ01000010.1"/>
</dbReference>
<dbReference type="OrthoDB" id="9759232at2"/>
<dbReference type="SUPFAM" id="SSF52172">
    <property type="entry name" value="CheY-like"/>
    <property type="match status" value="1"/>
</dbReference>
<keyword evidence="6" id="KW-0238">DNA-binding</keyword>
<sequence>MIYVLIVEDDPMVAEFNRRYLEKIDGYELVAITPSVDEAIEILNKKTVHLLLLDIYMPNKTGWDLLSKIRSTEKEVDIIVISAACDNESIQKALRFGVVDYLIKPFEFERFCAALNDYKREKLIINNQPKLRQEDLDKQFFHKSPQQQQHTINSLELPKGLTKNTLQLVWEHSKVMRISPFSTEELAVEVGISRVSLRKYLSFLNDIQLIKTEVVYGTVGRPVYKHQLISTDEDIIKKYL</sequence>
<evidence type="ECO:0000256" key="5">
    <source>
        <dbReference type="ARBA" id="ARBA00023015"/>
    </source>
</evidence>
<keyword evidence="8" id="KW-0804">Transcription</keyword>
<feature type="domain" description="Response regulatory" evidence="10">
    <location>
        <begin position="3"/>
        <end position="119"/>
    </location>
</feature>
<keyword evidence="5" id="KW-0805">Transcription regulation</keyword>
<dbReference type="EMBL" id="MLQQ01000010">
    <property type="protein sequence ID" value="OIJ14101.1"/>
    <property type="molecule type" value="Genomic_DNA"/>
</dbReference>
<dbReference type="InterPro" id="IPR024187">
    <property type="entry name" value="Sig_transdc_resp-reg_cit/mal"/>
</dbReference>
<accession>A0A1S2LNN8</accession>
<keyword evidence="2" id="KW-0963">Cytoplasm</keyword>
<feature type="modified residue" description="4-aspartylphosphate" evidence="9">
    <location>
        <position position="54"/>
    </location>
</feature>
<keyword evidence="3 9" id="KW-0597">Phosphoprotein</keyword>
<evidence type="ECO:0000256" key="7">
    <source>
        <dbReference type="ARBA" id="ARBA00023159"/>
    </source>
</evidence>
<evidence type="ECO:0000256" key="2">
    <source>
        <dbReference type="ARBA" id="ARBA00022490"/>
    </source>
</evidence>
<dbReference type="AlphaFoldDB" id="A0A1S2LNN8"/>
<reference evidence="11 12" key="1">
    <citation type="submission" date="2016-10" db="EMBL/GenBank/DDBJ databases">
        <title>Draft genome sequences of four alkaliphilic bacteria belonging to the Anaerobacillus genus.</title>
        <authorList>
            <person name="Bassil N.M."/>
            <person name="Lloyd J.R."/>
        </authorList>
    </citation>
    <scope>NUCLEOTIDE SEQUENCE [LARGE SCALE GENOMIC DNA]</scope>
    <source>
        <strain evidence="11 12">DSM 15340</strain>
    </source>
</reference>
<evidence type="ECO:0000256" key="3">
    <source>
        <dbReference type="ARBA" id="ARBA00022553"/>
    </source>
</evidence>
<evidence type="ECO:0000256" key="8">
    <source>
        <dbReference type="ARBA" id="ARBA00023163"/>
    </source>
</evidence>
<evidence type="ECO:0000259" key="10">
    <source>
        <dbReference type="PROSITE" id="PS50110"/>
    </source>
</evidence>
<keyword evidence="7" id="KW-0010">Activator</keyword>
<dbReference type="Gene3D" id="3.40.50.2300">
    <property type="match status" value="1"/>
</dbReference>
<dbReference type="GO" id="GO:0003677">
    <property type="term" value="F:DNA binding"/>
    <property type="evidence" value="ECO:0007669"/>
    <property type="project" value="UniProtKB-KW"/>
</dbReference>
<protein>
    <submittedName>
        <fullName evidence="11">Two-component system response regulator DcuR</fullName>
    </submittedName>
</protein>
<keyword evidence="4" id="KW-0902">Two-component regulatory system</keyword>
<dbReference type="GO" id="GO:0000156">
    <property type="term" value="F:phosphorelay response regulator activity"/>
    <property type="evidence" value="ECO:0007669"/>
    <property type="project" value="TreeGrafter"/>
</dbReference>
<evidence type="ECO:0000256" key="9">
    <source>
        <dbReference type="PROSITE-ProRule" id="PRU00169"/>
    </source>
</evidence>
<name>A0A1S2LNN8_9BACI</name>
<evidence type="ECO:0000256" key="6">
    <source>
        <dbReference type="ARBA" id="ARBA00023125"/>
    </source>
</evidence>
<evidence type="ECO:0000256" key="4">
    <source>
        <dbReference type="ARBA" id="ARBA00023012"/>
    </source>
</evidence>
<evidence type="ECO:0000256" key="1">
    <source>
        <dbReference type="ARBA" id="ARBA00004496"/>
    </source>
</evidence>
<gene>
    <name evidence="11" type="ORF">BKP35_07830</name>
</gene>